<keyword evidence="5 6" id="KW-0472">Membrane</keyword>
<feature type="transmembrane region" description="Helical" evidence="6">
    <location>
        <begin position="244"/>
        <end position="270"/>
    </location>
</feature>
<dbReference type="Gene3D" id="1.20.81.30">
    <property type="entry name" value="Type II secretion system (T2SS), domain F"/>
    <property type="match status" value="1"/>
</dbReference>
<feature type="transmembrane region" description="Helical" evidence="6">
    <location>
        <begin position="81"/>
        <end position="100"/>
    </location>
</feature>
<dbReference type="EMBL" id="JAQFWQ010000024">
    <property type="protein sequence ID" value="MDA2811138.1"/>
    <property type="molecule type" value="Genomic_DNA"/>
</dbReference>
<evidence type="ECO:0000256" key="1">
    <source>
        <dbReference type="ARBA" id="ARBA00004651"/>
    </source>
</evidence>
<protein>
    <submittedName>
        <fullName evidence="8">Type II secretion system F family protein</fullName>
    </submittedName>
</protein>
<comment type="subcellular location">
    <subcellularLocation>
        <location evidence="1">Cell membrane</location>
        <topology evidence="1">Multi-pass membrane protein</topology>
    </subcellularLocation>
</comment>
<evidence type="ECO:0000313" key="8">
    <source>
        <dbReference type="EMBL" id="MDA2811138.1"/>
    </source>
</evidence>
<feature type="domain" description="Type II secretion system protein GspF" evidence="7">
    <location>
        <begin position="142"/>
        <end position="264"/>
    </location>
</feature>
<keyword evidence="4 6" id="KW-1133">Transmembrane helix</keyword>
<evidence type="ECO:0000256" key="4">
    <source>
        <dbReference type="ARBA" id="ARBA00022989"/>
    </source>
</evidence>
<feature type="transmembrane region" description="Helical" evidence="6">
    <location>
        <begin position="282"/>
        <end position="302"/>
    </location>
</feature>
<evidence type="ECO:0000256" key="3">
    <source>
        <dbReference type="ARBA" id="ARBA00022692"/>
    </source>
</evidence>
<evidence type="ECO:0000259" key="7">
    <source>
        <dbReference type="Pfam" id="PF00482"/>
    </source>
</evidence>
<gene>
    <name evidence="8" type="ORF">O4J56_10865</name>
</gene>
<accession>A0ABT4U2G3</accession>
<name>A0ABT4U2G3_9ACTN</name>
<evidence type="ECO:0000313" key="9">
    <source>
        <dbReference type="Proteomes" id="UP001527866"/>
    </source>
</evidence>
<feature type="transmembrane region" description="Helical" evidence="6">
    <location>
        <begin position="6"/>
        <end position="23"/>
    </location>
</feature>
<keyword evidence="9" id="KW-1185">Reference proteome</keyword>
<evidence type="ECO:0000256" key="5">
    <source>
        <dbReference type="ARBA" id="ARBA00023136"/>
    </source>
</evidence>
<comment type="caution">
    <text evidence="8">The sequence shown here is derived from an EMBL/GenBank/DDBJ whole genome shotgun (WGS) entry which is preliminary data.</text>
</comment>
<keyword evidence="2" id="KW-1003">Cell membrane</keyword>
<organism evidence="8 9">
    <name type="scientific">Nocardiopsis endophytica</name>
    <dbReference type="NCBI Taxonomy" id="3018445"/>
    <lineage>
        <taxon>Bacteria</taxon>
        <taxon>Bacillati</taxon>
        <taxon>Actinomycetota</taxon>
        <taxon>Actinomycetes</taxon>
        <taxon>Streptosporangiales</taxon>
        <taxon>Nocardiopsidaceae</taxon>
        <taxon>Nocardiopsis</taxon>
    </lineage>
</organism>
<dbReference type="Proteomes" id="UP001527866">
    <property type="component" value="Unassembled WGS sequence"/>
</dbReference>
<dbReference type="InterPro" id="IPR018076">
    <property type="entry name" value="T2SS_GspF_dom"/>
</dbReference>
<feature type="transmembrane region" description="Helical" evidence="6">
    <location>
        <begin position="106"/>
        <end position="123"/>
    </location>
</feature>
<evidence type="ECO:0000256" key="2">
    <source>
        <dbReference type="ARBA" id="ARBA00022475"/>
    </source>
</evidence>
<dbReference type="InterPro" id="IPR042094">
    <property type="entry name" value="T2SS_GspF_sf"/>
</dbReference>
<dbReference type="PANTHER" id="PTHR35007:SF1">
    <property type="entry name" value="PILUS ASSEMBLY PROTEIN"/>
    <property type="match status" value="1"/>
</dbReference>
<evidence type="ECO:0000256" key="6">
    <source>
        <dbReference type="SAM" id="Phobius"/>
    </source>
</evidence>
<keyword evidence="3 6" id="KW-0812">Transmembrane</keyword>
<proteinExistence type="predicted"/>
<dbReference type="PANTHER" id="PTHR35007">
    <property type="entry name" value="INTEGRAL MEMBRANE PROTEIN-RELATED"/>
    <property type="match status" value="1"/>
</dbReference>
<dbReference type="RefSeq" id="WP_270685600.1">
    <property type="nucleotide sequence ID" value="NZ_JAQFWQ010000024.1"/>
</dbReference>
<reference evidence="8 9" key="1">
    <citation type="submission" date="2023-01" db="EMBL/GenBank/DDBJ databases">
        <title>Draft genome sequence of Nocardiopsis sp. RSe5-2 isolated from halophytes.</title>
        <authorList>
            <person name="Duangmal K."/>
            <person name="Chantavorakit T."/>
        </authorList>
    </citation>
    <scope>NUCLEOTIDE SEQUENCE [LARGE SCALE GENOMIC DNA]</scope>
    <source>
        <strain evidence="8 9">RSe5-2</strain>
    </source>
</reference>
<sequence>MSLDVLALLLAALTLLIGVWGFREWGVGTMERRDLASRGMEGELDRRHRSPLARMDRMLRNADFGVKLERRLRTAGLEMKLSTFVMITVVASIVAVVFLWNALAPIFGIVAIFGVVAGIFGYLKRQEERRKEAFTAQLPELARVLSNATQAGLALPTAIDMAAEELDDPAGAELRLTARSIQLGQPFEEAISDLRDRMPSREIGVLISTLLVSSRSGGALVTSLRNISTTLESRKETRREVKTILGEATSTAYALLVMGIGSFFLINTLMPGAVATMAQSNIGLAIILVSLTLFAVGFVAVLRMSKLDF</sequence>
<dbReference type="Pfam" id="PF00482">
    <property type="entry name" value="T2SSF"/>
    <property type="match status" value="1"/>
</dbReference>